<proteinExistence type="predicted"/>
<evidence type="ECO:0000313" key="3">
    <source>
        <dbReference type="Proteomes" id="UP001595630"/>
    </source>
</evidence>
<sequence>MDAFFAALGRRLADPSRRARNAAQKPLDQCTCGQPIFFGNSHCLNCQSALGYLPAYGKVATLAPTELPYRWRLDADPQSPHYRRCANLDSPAMCNWLVPADSEHHFCLACRLSRTIPDLSVPGNALRWSKLEAAKRRMVSQLLALGLPVVPRTEDSEAGLAFDFLGTDYSGHQPVTGHASGLITLNIEEADDARREQVRTELNEPYRTLLGHFRHEVGHYYWDRLVADSAWLEPFRECFGDERADYGQSLEQHYQQGPPSDWPSRYISAYATMHPWEDWAETWAHYLHMMDTLDTALTFGMRAGVGVLHFEPFTRESLHMTDDSDGQQFLDFVNAWIELAAMLNELSRSMGQSDIYPFVLSAAVVAKLHFVHRVVGATTP</sequence>
<evidence type="ECO:0000259" key="1">
    <source>
        <dbReference type="Pfam" id="PF10005"/>
    </source>
</evidence>
<dbReference type="InterPro" id="IPR031321">
    <property type="entry name" value="UCP012641"/>
</dbReference>
<evidence type="ECO:0000313" key="2">
    <source>
        <dbReference type="EMBL" id="MFC3609259.1"/>
    </source>
</evidence>
<dbReference type="Pfam" id="PF15887">
    <property type="entry name" value="Peptidase_Mx"/>
    <property type="match status" value="1"/>
</dbReference>
<feature type="domain" description="Zinc-ribbon" evidence="1">
    <location>
        <begin position="29"/>
        <end position="120"/>
    </location>
</feature>
<gene>
    <name evidence="2" type="ORF">ACFOMF_15890</name>
</gene>
<keyword evidence="3" id="KW-1185">Reference proteome</keyword>
<dbReference type="Pfam" id="PF10005">
    <property type="entry name" value="Zn_ribbon_DZR_6"/>
    <property type="match status" value="1"/>
</dbReference>
<protein>
    <submittedName>
        <fullName evidence="2">Zinc-binding metallopeptidase</fullName>
    </submittedName>
</protein>
<reference evidence="3" key="1">
    <citation type="journal article" date="2019" name="Int. J. Syst. Evol. Microbiol.">
        <title>The Global Catalogue of Microorganisms (GCM) 10K type strain sequencing project: providing services to taxonomists for standard genome sequencing and annotation.</title>
        <authorList>
            <consortium name="The Broad Institute Genomics Platform"/>
            <consortium name="The Broad Institute Genome Sequencing Center for Infectious Disease"/>
            <person name="Wu L."/>
            <person name="Ma J."/>
        </authorList>
    </citation>
    <scope>NUCLEOTIDE SEQUENCE [LARGE SCALE GENOMIC DNA]</scope>
    <source>
        <strain evidence="3">KCTC 42447</strain>
    </source>
</reference>
<comment type="caution">
    <text evidence="2">The sequence shown here is derived from an EMBL/GenBank/DDBJ whole genome shotgun (WGS) entry which is preliminary data.</text>
</comment>
<dbReference type="Proteomes" id="UP001595630">
    <property type="component" value="Unassembled WGS sequence"/>
</dbReference>
<dbReference type="InterPro" id="IPR011201">
    <property type="entry name" value="Zinc-ribbon_6_bact"/>
</dbReference>
<dbReference type="RefSeq" id="WP_386366645.1">
    <property type="nucleotide sequence ID" value="NZ_JBHRXZ010000024.1"/>
</dbReference>
<dbReference type="PIRSF" id="PIRSF012641">
    <property type="entry name" value="UCP012641"/>
    <property type="match status" value="1"/>
</dbReference>
<name>A0ABV7T8R6_9GAMM</name>
<dbReference type="EMBL" id="JBHRXZ010000024">
    <property type="protein sequence ID" value="MFC3609259.1"/>
    <property type="molecule type" value="Genomic_DNA"/>
</dbReference>
<accession>A0ABV7T8R6</accession>
<organism evidence="2 3">
    <name type="scientific">Stutzerimonas tarimensis</name>
    <dbReference type="NCBI Taxonomy" id="1507735"/>
    <lineage>
        <taxon>Bacteria</taxon>
        <taxon>Pseudomonadati</taxon>
        <taxon>Pseudomonadota</taxon>
        <taxon>Gammaproteobacteria</taxon>
        <taxon>Pseudomonadales</taxon>
        <taxon>Pseudomonadaceae</taxon>
        <taxon>Stutzerimonas</taxon>
    </lineage>
</organism>